<dbReference type="EMBL" id="CAFZ01000647">
    <property type="protein sequence ID" value="CCA76205.1"/>
    <property type="molecule type" value="Genomic_DNA"/>
</dbReference>
<organism evidence="2 3">
    <name type="scientific">Serendipita indica (strain DSM 11827)</name>
    <name type="common">Root endophyte fungus</name>
    <name type="synonym">Piriformospora indica</name>
    <dbReference type="NCBI Taxonomy" id="1109443"/>
    <lineage>
        <taxon>Eukaryota</taxon>
        <taxon>Fungi</taxon>
        <taxon>Dikarya</taxon>
        <taxon>Basidiomycota</taxon>
        <taxon>Agaricomycotina</taxon>
        <taxon>Agaricomycetes</taxon>
        <taxon>Sebacinales</taxon>
        <taxon>Serendipitaceae</taxon>
        <taxon>Serendipita</taxon>
    </lineage>
</organism>
<dbReference type="Proteomes" id="UP000007148">
    <property type="component" value="Unassembled WGS sequence"/>
</dbReference>
<dbReference type="InParanoid" id="G4TY12"/>
<proteinExistence type="predicted"/>
<accession>G4TY12</accession>
<keyword evidence="3" id="KW-1185">Reference proteome</keyword>
<protein>
    <submittedName>
        <fullName evidence="2">Uncharacterized protein</fullName>
    </submittedName>
</protein>
<comment type="caution">
    <text evidence="2">The sequence shown here is derived from an EMBL/GenBank/DDBJ whole genome shotgun (WGS) entry which is preliminary data.</text>
</comment>
<gene>
    <name evidence="2" type="ORF">PIIN_10198</name>
</gene>
<reference evidence="2 3" key="1">
    <citation type="journal article" date="2011" name="PLoS Pathog.">
        <title>Endophytic Life Strategies Decoded by Genome and Transcriptome Analyses of the Mutualistic Root Symbiont Piriformospora indica.</title>
        <authorList>
            <person name="Zuccaro A."/>
            <person name="Lahrmann U."/>
            <person name="Guldener U."/>
            <person name="Langen G."/>
            <person name="Pfiffi S."/>
            <person name="Biedenkopf D."/>
            <person name="Wong P."/>
            <person name="Samans B."/>
            <person name="Grimm C."/>
            <person name="Basiewicz M."/>
            <person name="Murat C."/>
            <person name="Martin F."/>
            <person name="Kogel K.H."/>
        </authorList>
    </citation>
    <scope>NUCLEOTIDE SEQUENCE [LARGE SCALE GENOMIC DNA]</scope>
    <source>
        <strain evidence="2 3">DSM 11827</strain>
    </source>
</reference>
<evidence type="ECO:0000313" key="2">
    <source>
        <dbReference type="EMBL" id="CCA76205.1"/>
    </source>
</evidence>
<feature type="region of interest" description="Disordered" evidence="1">
    <location>
        <begin position="1"/>
        <end position="29"/>
    </location>
</feature>
<evidence type="ECO:0000313" key="3">
    <source>
        <dbReference type="Proteomes" id="UP000007148"/>
    </source>
</evidence>
<dbReference type="AlphaFoldDB" id="G4TY12"/>
<name>G4TY12_SERID</name>
<sequence length="29" mass="2941">MALSSTSADKSAFGGITGAELGTREEQEP</sequence>
<dbReference type="HOGENOM" id="CLU_3410738_0_0_1"/>
<evidence type="ECO:0000256" key="1">
    <source>
        <dbReference type="SAM" id="MobiDB-lite"/>
    </source>
</evidence>